<proteinExistence type="predicted"/>
<dbReference type="Gene3D" id="1.50.10.130">
    <property type="entry name" value="Terpene synthase, N-terminal domain"/>
    <property type="match status" value="1"/>
</dbReference>
<dbReference type="Proteomes" id="UP000607653">
    <property type="component" value="Unassembled WGS sequence"/>
</dbReference>
<keyword evidence="2" id="KW-0479">Metal-binding</keyword>
<evidence type="ECO:0000256" key="2">
    <source>
        <dbReference type="ARBA" id="ARBA00022723"/>
    </source>
</evidence>
<dbReference type="InterPro" id="IPR008930">
    <property type="entry name" value="Terpenoid_cyclase/PrenylTrfase"/>
</dbReference>
<protein>
    <recommendedName>
        <fullName evidence="4">Terpene synthase N-terminal domain-containing protein</fullName>
    </recommendedName>
</protein>
<name>A0A822Y529_NELNU</name>
<dbReference type="GO" id="GO:0010333">
    <property type="term" value="F:terpene synthase activity"/>
    <property type="evidence" value="ECO:0007669"/>
    <property type="project" value="InterPro"/>
</dbReference>
<evidence type="ECO:0000256" key="3">
    <source>
        <dbReference type="ARBA" id="ARBA00022842"/>
    </source>
</evidence>
<dbReference type="GO" id="GO:0016114">
    <property type="term" value="P:terpenoid biosynthetic process"/>
    <property type="evidence" value="ECO:0007669"/>
    <property type="project" value="InterPro"/>
</dbReference>
<dbReference type="Pfam" id="PF01397">
    <property type="entry name" value="Terpene_synth"/>
    <property type="match status" value="1"/>
</dbReference>
<comment type="caution">
    <text evidence="5">The sequence shown here is derived from an EMBL/GenBank/DDBJ whole genome shotgun (WGS) entry which is preliminary data.</text>
</comment>
<dbReference type="EMBL" id="DUZY01000002">
    <property type="protein sequence ID" value="DAD26429.1"/>
    <property type="molecule type" value="Genomic_DNA"/>
</dbReference>
<comment type="cofactor">
    <cofactor evidence="1">
        <name>Mg(2+)</name>
        <dbReference type="ChEBI" id="CHEBI:18420"/>
    </cofactor>
</comment>
<sequence>MLSTATLRRHFPQLPVARASPSSDTPAVSSGVWSMIRTTNERNNLGLFHSILGAKSKSPTQVYAEVSKHGSAVIEWLDTVNSDEEGEAHNVLISKEIAERYLPNVYPVDLFEHIWAVDRLERLGISRYFQSEIKECLNYVYRCRYSASTGGNRKS</sequence>
<dbReference type="InterPro" id="IPR036965">
    <property type="entry name" value="Terpene_synth_N_sf"/>
</dbReference>
<keyword evidence="3" id="KW-0460">Magnesium</keyword>
<evidence type="ECO:0000313" key="5">
    <source>
        <dbReference type="EMBL" id="DAD26429.1"/>
    </source>
</evidence>
<accession>A0A822Y529</accession>
<gene>
    <name evidence="5" type="ORF">HUJ06_027897</name>
</gene>
<dbReference type="AlphaFoldDB" id="A0A822Y529"/>
<dbReference type="PANTHER" id="PTHR31739">
    <property type="entry name" value="ENT-COPALYL DIPHOSPHATE SYNTHASE, CHLOROPLASTIC"/>
    <property type="match status" value="1"/>
</dbReference>
<dbReference type="InterPro" id="IPR050148">
    <property type="entry name" value="Terpene_synthase-like"/>
</dbReference>
<reference evidence="5 6" key="1">
    <citation type="journal article" date="2020" name="Mol. Biol. Evol.">
        <title>Distinct Expression and Methylation Patterns for Genes with Different Fates following a Single Whole-Genome Duplication in Flowering Plants.</title>
        <authorList>
            <person name="Shi T."/>
            <person name="Rahmani R.S."/>
            <person name="Gugger P.F."/>
            <person name="Wang M."/>
            <person name="Li H."/>
            <person name="Zhang Y."/>
            <person name="Li Z."/>
            <person name="Wang Q."/>
            <person name="Van de Peer Y."/>
            <person name="Marchal K."/>
            <person name="Chen J."/>
        </authorList>
    </citation>
    <scope>NUCLEOTIDE SEQUENCE [LARGE SCALE GENOMIC DNA]</scope>
    <source>
        <tissue evidence="5">Leaf</tissue>
    </source>
</reference>
<dbReference type="PANTHER" id="PTHR31739:SF4">
    <property type="entry name" value="ENT-COPALYL DIPHOSPHATE SYNTHASE, CHLOROPLASTIC"/>
    <property type="match status" value="1"/>
</dbReference>
<organism evidence="5 6">
    <name type="scientific">Nelumbo nucifera</name>
    <name type="common">Sacred lotus</name>
    <dbReference type="NCBI Taxonomy" id="4432"/>
    <lineage>
        <taxon>Eukaryota</taxon>
        <taxon>Viridiplantae</taxon>
        <taxon>Streptophyta</taxon>
        <taxon>Embryophyta</taxon>
        <taxon>Tracheophyta</taxon>
        <taxon>Spermatophyta</taxon>
        <taxon>Magnoliopsida</taxon>
        <taxon>Proteales</taxon>
        <taxon>Nelumbonaceae</taxon>
        <taxon>Nelumbo</taxon>
    </lineage>
</organism>
<feature type="domain" description="Terpene synthase N-terminal" evidence="4">
    <location>
        <begin position="95"/>
        <end position="147"/>
    </location>
</feature>
<evidence type="ECO:0000259" key="4">
    <source>
        <dbReference type="Pfam" id="PF01397"/>
    </source>
</evidence>
<dbReference type="InterPro" id="IPR001906">
    <property type="entry name" value="Terpene_synth_N"/>
</dbReference>
<evidence type="ECO:0000256" key="1">
    <source>
        <dbReference type="ARBA" id="ARBA00001946"/>
    </source>
</evidence>
<keyword evidence="6" id="KW-1185">Reference proteome</keyword>
<dbReference type="GO" id="GO:0046872">
    <property type="term" value="F:metal ion binding"/>
    <property type="evidence" value="ECO:0007669"/>
    <property type="project" value="UniProtKB-KW"/>
</dbReference>
<dbReference type="SUPFAM" id="SSF48239">
    <property type="entry name" value="Terpenoid cyclases/Protein prenyltransferases"/>
    <property type="match status" value="1"/>
</dbReference>
<evidence type="ECO:0000313" key="6">
    <source>
        <dbReference type="Proteomes" id="UP000607653"/>
    </source>
</evidence>